<evidence type="ECO:0000313" key="1">
    <source>
        <dbReference type="EMBL" id="EFQ84722.1"/>
    </source>
</evidence>
<name>E2S7Q6_9ACTN</name>
<sequence length="485" mass="54809">MDLSTALDRLNLGVAEIVKKRKGWDRREQYFRGDQDRPYAPVGVNEEYEALLDMSMANFLEIAMRAPIQRIAVDGFTNGKDMKPDKNFWRDVWQSNRMDRQQRKLYEPMMVHDFGVVGVWMNTRDKSRPIVRVENGRRVHLERDPQDPTRFIWAVKTYTERLREPSQLLLPNGAAVVTEREVAWVYDELSWARFYRENGSGMWKFEADGEHPLADVPFVPYCLNDDADGNLHPSIEPLMPQQDAINTIRFNTLLAMQFSAFRQRVFTGYDPVIKDANGQIQWRKNSDGSLALDAQGQPQPLLNTPGRIGVDRALVFPGTETKVFDLAESNLKNYIEVFDAFLTTFFATGHIPPQYQLNKMANLSGDAMSGAESTLQALIADIQQATGESHEQMAILASRAAGADSEDVASEVIWGDGEVRSFAQTVDAVVKLISIGFPRRAAFEMIPGATQVKVDAWMDQAEAEAVDPTFERMARDLRMSDGVDS</sequence>
<dbReference type="RefSeq" id="WP_007076630.1">
    <property type="nucleotide sequence ID" value="NZ_CM001024.1"/>
</dbReference>
<gene>
    <name evidence="1" type="ORF">HMPREF0063_10063</name>
</gene>
<dbReference type="Pfam" id="PF05133">
    <property type="entry name" value="SPP1_portal"/>
    <property type="match status" value="1"/>
</dbReference>
<keyword evidence="2" id="KW-1185">Reference proteome</keyword>
<evidence type="ECO:0000313" key="2">
    <source>
        <dbReference type="Proteomes" id="UP000003111"/>
    </source>
</evidence>
<dbReference type="HOGENOM" id="CLU_037838_3_0_11"/>
<dbReference type="eggNOG" id="ENOG502Z7TR">
    <property type="taxonomic scope" value="Bacteria"/>
</dbReference>
<accession>E2S7Q6</accession>
<proteinExistence type="predicted"/>
<dbReference type="Proteomes" id="UP000003111">
    <property type="component" value="Unassembled WGS sequence"/>
</dbReference>
<dbReference type="STRING" id="585531.HMPREF0063_10063"/>
<dbReference type="EMBL" id="ACLF03000001">
    <property type="protein sequence ID" value="EFQ84722.1"/>
    <property type="molecule type" value="Genomic_DNA"/>
</dbReference>
<dbReference type="AlphaFoldDB" id="E2S7Q6"/>
<reference evidence="1" key="1">
    <citation type="submission" date="2010-08" db="EMBL/GenBank/DDBJ databases">
        <authorList>
            <person name="Muzny D."/>
            <person name="Qin X."/>
            <person name="Buhay C."/>
            <person name="Dugan-Rocha S."/>
            <person name="Ding Y."/>
            <person name="Chen G."/>
            <person name="Hawes A."/>
            <person name="Holder M."/>
            <person name="Jhangiani S."/>
            <person name="Johnson A."/>
            <person name="Khan Z."/>
            <person name="Li Z."/>
            <person name="Liu W."/>
            <person name="Liu X."/>
            <person name="Perez L."/>
            <person name="Shen H."/>
            <person name="Wang Q."/>
            <person name="Watt J."/>
            <person name="Xi L."/>
            <person name="Xin Y."/>
            <person name="Zhou J."/>
            <person name="Deng J."/>
            <person name="Jiang H."/>
            <person name="Liu Y."/>
            <person name="Qu J."/>
            <person name="Song X.-Z."/>
            <person name="Zhang L."/>
            <person name="Villasana D."/>
            <person name="Johnson A."/>
            <person name="Liu J."/>
            <person name="Liyanage D."/>
            <person name="Lorensuhewa L."/>
            <person name="Robinson T."/>
            <person name="Song A."/>
            <person name="Song B.-B."/>
            <person name="Dinh H."/>
            <person name="Thornton R."/>
            <person name="Coyle M."/>
            <person name="Francisco L."/>
            <person name="Jackson L."/>
            <person name="Javaid M."/>
            <person name="Korchina V."/>
            <person name="Kovar C."/>
            <person name="Mata R."/>
            <person name="Mathew T."/>
            <person name="Ngo R."/>
            <person name="Nguyen L."/>
            <person name="Nguyen N."/>
            <person name="Okwuonu G."/>
            <person name="Ongeri F."/>
            <person name="Pham C."/>
            <person name="Simmons D."/>
            <person name="Wilczek-Boney K."/>
            <person name="Hale W."/>
            <person name="Jakkamsetti A."/>
            <person name="Pham P."/>
            <person name="Ruth R."/>
            <person name="San Lucas F."/>
            <person name="Warren J."/>
            <person name="Zhang J."/>
            <person name="Zhao Z."/>
            <person name="Zhou C."/>
            <person name="Zhu D."/>
            <person name="Lee S."/>
            <person name="Bess C."/>
            <person name="Blankenburg K."/>
            <person name="Forbes L."/>
            <person name="Fu Q."/>
            <person name="Gubbala S."/>
            <person name="Hirani K."/>
            <person name="Jayaseelan J.C."/>
            <person name="Lara F."/>
            <person name="Munidasa M."/>
            <person name="Palculict T."/>
            <person name="Patil S."/>
            <person name="Pu L.-L."/>
            <person name="Saada N."/>
            <person name="Tang L."/>
            <person name="Weissenberger G."/>
            <person name="Zhu Y."/>
            <person name="Hemphill L."/>
            <person name="Shang Y."/>
            <person name="Youmans B."/>
            <person name="Ayvaz T."/>
            <person name="Ross M."/>
            <person name="Santibanez J."/>
            <person name="Aqrawi P."/>
            <person name="Gross S."/>
            <person name="Joshi V."/>
            <person name="Fowler G."/>
            <person name="Nazareth L."/>
            <person name="Reid J."/>
            <person name="Worley K."/>
            <person name="Petrosino J."/>
            <person name="Highlander S."/>
            <person name="Gibbs R."/>
        </authorList>
    </citation>
    <scope>NUCLEOTIDE SEQUENCE [LARGE SCALE GENOMIC DNA]</scope>
    <source>
        <strain evidence="1">DSM 15272</strain>
    </source>
</reference>
<dbReference type="InterPro" id="IPR021145">
    <property type="entry name" value="Portal_protein_SPP1_Gp6-like"/>
</dbReference>
<protein>
    <submittedName>
        <fullName evidence="1">Uncharacterized protein</fullName>
    </submittedName>
</protein>
<comment type="caution">
    <text evidence="1">The sequence shown here is derived from an EMBL/GenBank/DDBJ whole genome shotgun (WGS) entry which is preliminary data.</text>
</comment>
<organism evidence="1 2">
    <name type="scientific">Aeromicrobium marinum DSM 15272</name>
    <dbReference type="NCBI Taxonomy" id="585531"/>
    <lineage>
        <taxon>Bacteria</taxon>
        <taxon>Bacillati</taxon>
        <taxon>Actinomycetota</taxon>
        <taxon>Actinomycetes</taxon>
        <taxon>Propionibacteriales</taxon>
        <taxon>Nocardioidaceae</taxon>
        <taxon>Aeromicrobium</taxon>
    </lineage>
</organism>